<feature type="domain" description="VTT" evidence="7">
    <location>
        <begin position="85"/>
        <end position="238"/>
    </location>
</feature>
<accession>A0A448Z309</accession>
<dbReference type="InterPro" id="IPR015414">
    <property type="entry name" value="TMEM64"/>
</dbReference>
<comment type="subcellular location">
    <subcellularLocation>
        <location evidence="1">Cell membrane</location>
        <topology evidence="1">Multi-pass membrane protein</topology>
    </subcellularLocation>
</comment>
<sequence>MIVPTLPSIILASPAIGLPDAAGLHSGFLAAASHAQPSFSATTDLLRSQHAGDLGMGTNADLDMNLSTAISTIALVTASDMIPFVPCQPLAVSLGAAYGPTAFPVCVIGQTLAGVLAFSSSRKLSDPERIRGLLDSLGDEGNQNFKEFRALLPDNKNNKRDASDAESLEIDDRSTPYSSGYDERTIFLALVGLRLAPFFPFSAGNYLLGGATNVGLRPFILATFLGCFVSNLASVGVGMGGAELWFQQQHQELPSFMRNVANLF</sequence>
<dbReference type="InterPro" id="IPR032816">
    <property type="entry name" value="VTT_dom"/>
</dbReference>
<organism evidence="8 9">
    <name type="scientific">Pseudo-nitzschia multistriata</name>
    <dbReference type="NCBI Taxonomy" id="183589"/>
    <lineage>
        <taxon>Eukaryota</taxon>
        <taxon>Sar</taxon>
        <taxon>Stramenopiles</taxon>
        <taxon>Ochrophyta</taxon>
        <taxon>Bacillariophyta</taxon>
        <taxon>Bacillariophyceae</taxon>
        <taxon>Bacillariophycidae</taxon>
        <taxon>Bacillariales</taxon>
        <taxon>Bacillariaceae</taxon>
        <taxon>Pseudo-nitzschia</taxon>
    </lineage>
</organism>
<evidence type="ECO:0000256" key="5">
    <source>
        <dbReference type="ARBA" id="ARBA00023136"/>
    </source>
</evidence>
<evidence type="ECO:0000256" key="6">
    <source>
        <dbReference type="SAM" id="Phobius"/>
    </source>
</evidence>
<evidence type="ECO:0000256" key="1">
    <source>
        <dbReference type="ARBA" id="ARBA00004651"/>
    </source>
</evidence>
<reference evidence="8 9" key="1">
    <citation type="submission" date="2019-01" db="EMBL/GenBank/DDBJ databases">
        <authorList>
            <person name="Ferrante I. M."/>
        </authorList>
    </citation>
    <scope>NUCLEOTIDE SEQUENCE [LARGE SCALE GENOMIC DNA]</scope>
    <source>
        <strain evidence="8 9">B856</strain>
    </source>
</reference>
<evidence type="ECO:0000256" key="4">
    <source>
        <dbReference type="ARBA" id="ARBA00022989"/>
    </source>
</evidence>
<evidence type="ECO:0000256" key="2">
    <source>
        <dbReference type="ARBA" id="ARBA00022475"/>
    </source>
</evidence>
<dbReference type="GO" id="GO:0005886">
    <property type="term" value="C:plasma membrane"/>
    <property type="evidence" value="ECO:0007669"/>
    <property type="project" value="UniProtKB-SubCell"/>
</dbReference>
<keyword evidence="3 6" id="KW-0812">Transmembrane</keyword>
<dbReference type="EMBL" id="CAACVS010000088">
    <property type="protein sequence ID" value="VEU36384.1"/>
    <property type="molecule type" value="Genomic_DNA"/>
</dbReference>
<dbReference type="PANTHER" id="PTHR12677">
    <property type="entry name" value="GOLGI APPARATUS MEMBRANE PROTEIN TVP38-RELATED"/>
    <property type="match status" value="1"/>
</dbReference>
<feature type="transmembrane region" description="Helical" evidence="6">
    <location>
        <begin position="186"/>
        <end position="207"/>
    </location>
</feature>
<name>A0A448Z309_9STRA</name>
<keyword evidence="4 6" id="KW-1133">Transmembrane helix</keyword>
<evidence type="ECO:0000313" key="8">
    <source>
        <dbReference type="EMBL" id="VEU36384.1"/>
    </source>
</evidence>
<evidence type="ECO:0000256" key="3">
    <source>
        <dbReference type="ARBA" id="ARBA00022692"/>
    </source>
</evidence>
<dbReference type="OrthoDB" id="166803at2759"/>
<keyword evidence="2" id="KW-1003">Cell membrane</keyword>
<keyword evidence="5 6" id="KW-0472">Membrane</keyword>
<proteinExistence type="predicted"/>
<dbReference type="Proteomes" id="UP000291116">
    <property type="component" value="Unassembled WGS sequence"/>
</dbReference>
<evidence type="ECO:0000313" key="9">
    <source>
        <dbReference type="Proteomes" id="UP000291116"/>
    </source>
</evidence>
<keyword evidence="9" id="KW-1185">Reference proteome</keyword>
<gene>
    <name evidence="8" type="ORF">PSNMU_V1.4_AUG-EV-PASAV3_0031400</name>
</gene>
<feature type="transmembrane region" description="Helical" evidence="6">
    <location>
        <begin position="219"/>
        <end position="246"/>
    </location>
</feature>
<dbReference type="Pfam" id="PF09335">
    <property type="entry name" value="VTT_dom"/>
    <property type="match status" value="1"/>
</dbReference>
<protein>
    <recommendedName>
        <fullName evidence="7">VTT domain-containing protein</fullName>
    </recommendedName>
</protein>
<dbReference type="PANTHER" id="PTHR12677:SF59">
    <property type="entry name" value="GOLGI APPARATUS MEMBRANE PROTEIN TVP38-RELATED"/>
    <property type="match status" value="1"/>
</dbReference>
<evidence type="ECO:0000259" key="7">
    <source>
        <dbReference type="Pfam" id="PF09335"/>
    </source>
</evidence>
<dbReference type="AlphaFoldDB" id="A0A448Z309"/>